<keyword evidence="4 8" id="KW-0406">Ion transport</keyword>
<organism evidence="9 11">
    <name type="scientific">Clostridium coskatii</name>
    <dbReference type="NCBI Taxonomy" id="1705578"/>
    <lineage>
        <taxon>Bacteria</taxon>
        <taxon>Bacillati</taxon>
        <taxon>Bacillota</taxon>
        <taxon>Clostridia</taxon>
        <taxon>Eubacteriales</taxon>
        <taxon>Clostridiaceae</taxon>
        <taxon>Clostridium</taxon>
    </lineage>
</organism>
<sequence>MHEYLDRRYALALYKIGEEKGKVKEYLEELRQVVAAIKGNSKFLEIMEHPEVSTSEKKKMFTEIFKDKVNEDILSFLLVLIEKDRINEIDGKLREMENIYLESNNTVKAKVKTVVALNDDERNTLIEKLEKKFNKKVLIEEEIDPSIIGGVYVEVNNEVIDGSIRSKLSEMKKIMLKGEQR</sequence>
<accession>A0A162NCD9</accession>
<dbReference type="InterPro" id="IPR020781">
    <property type="entry name" value="ATPase_OSCP/d_CS"/>
</dbReference>
<dbReference type="EMBL" id="LROR01000018">
    <property type="protein sequence ID" value="OBR97698.1"/>
    <property type="molecule type" value="Genomic_DNA"/>
</dbReference>
<dbReference type="InterPro" id="IPR026015">
    <property type="entry name" value="ATP_synth_OSCP/delta_N_sf"/>
</dbReference>
<comment type="function">
    <text evidence="8">This protein is part of the stalk that links CF(0) to CF(1). It either transmits conformational changes from CF(0) to CF(1) or is implicated in proton conduction.</text>
</comment>
<evidence type="ECO:0000313" key="9">
    <source>
        <dbReference type="EMBL" id="OAA91749.1"/>
    </source>
</evidence>
<evidence type="ECO:0000256" key="6">
    <source>
        <dbReference type="ARBA" id="ARBA00023196"/>
    </source>
</evidence>
<evidence type="ECO:0000256" key="2">
    <source>
        <dbReference type="ARBA" id="ARBA00022448"/>
    </source>
</evidence>
<gene>
    <name evidence="8 9" type="primary">atpH</name>
    <name evidence="10" type="ORF">CLCOS_01680</name>
    <name evidence="9" type="ORF">WX73_01634</name>
</gene>
<comment type="function">
    <text evidence="8">F(1)F(0) ATP synthase produces ATP from ADP in the presence of a proton or sodium gradient. F-type ATPases consist of two structural domains, F(1) containing the extramembraneous catalytic core and F(0) containing the membrane proton channel, linked together by a central stalk and a peripheral stalk. During catalysis, ATP synthesis in the catalytic domain of F(1) is coupled via a rotary mechanism of the central stalk subunits to proton translocation.</text>
</comment>
<dbReference type="InterPro" id="IPR000711">
    <property type="entry name" value="ATPase_OSCP/dsu"/>
</dbReference>
<dbReference type="Proteomes" id="UP000093694">
    <property type="component" value="Unassembled WGS sequence"/>
</dbReference>
<dbReference type="Gene3D" id="1.10.520.20">
    <property type="entry name" value="N-terminal domain of the delta subunit of the F1F0-ATP synthase"/>
    <property type="match status" value="1"/>
</dbReference>
<keyword evidence="5 8" id="KW-0472">Membrane</keyword>
<evidence type="ECO:0000256" key="4">
    <source>
        <dbReference type="ARBA" id="ARBA00023065"/>
    </source>
</evidence>
<dbReference type="AlphaFoldDB" id="A0A162NCD9"/>
<evidence type="ECO:0000256" key="7">
    <source>
        <dbReference type="ARBA" id="ARBA00023310"/>
    </source>
</evidence>
<evidence type="ECO:0000313" key="12">
    <source>
        <dbReference type="Proteomes" id="UP000093694"/>
    </source>
</evidence>
<dbReference type="SUPFAM" id="SSF47928">
    <property type="entry name" value="N-terminal domain of the delta subunit of the F1F0-ATP synthase"/>
    <property type="match status" value="1"/>
</dbReference>
<dbReference type="EMBL" id="LITQ01000024">
    <property type="protein sequence ID" value="OAA91749.1"/>
    <property type="molecule type" value="Genomic_DNA"/>
</dbReference>
<dbReference type="GO" id="GO:0045259">
    <property type="term" value="C:proton-transporting ATP synthase complex"/>
    <property type="evidence" value="ECO:0007669"/>
    <property type="project" value="UniProtKB-KW"/>
</dbReference>
<dbReference type="GO" id="GO:0046933">
    <property type="term" value="F:proton-transporting ATP synthase activity, rotational mechanism"/>
    <property type="evidence" value="ECO:0007669"/>
    <property type="project" value="UniProtKB-UniRule"/>
</dbReference>
<comment type="similarity">
    <text evidence="8">Belongs to the ATPase delta chain family.</text>
</comment>
<keyword evidence="2 8" id="KW-0813">Transport</keyword>
<reference evidence="9 11" key="1">
    <citation type="journal article" date="2015" name="Biotechnol. Bioeng.">
        <title>Genome sequence and phenotypic characterization of Caulobacter segnis.</title>
        <authorList>
            <person name="Patel S."/>
            <person name="Fletcher B."/>
            <person name="Scott D.C."/>
            <person name="Ely B."/>
        </authorList>
    </citation>
    <scope>NUCLEOTIDE SEQUENCE [LARGE SCALE GENOMIC DNA]</scope>
    <source>
        <strain evidence="9 11">PS02</strain>
    </source>
</reference>
<keyword evidence="3 8" id="KW-0375">Hydrogen ion transport</keyword>
<evidence type="ECO:0000313" key="10">
    <source>
        <dbReference type="EMBL" id="OBR97698.1"/>
    </source>
</evidence>
<protein>
    <recommendedName>
        <fullName evidence="8">ATP synthase subunit delta</fullName>
    </recommendedName>
    <alternativeName>
        <fullName evidence="8">ATP synthase F(1) sector subunit delta</fullName>
    </alternativeName>
    <alternativeName>
        <fullName evidence="8">F-type ATPase subunit delta</fullName>
        <shortName evidence="8">F-ATPase subunit delta</shortName>
    </alternativeName>
</protein>
<dbReference type="Proteomes" id="UP000077384">
    <property type="component" value="Unassembled WGS sequence"/>
</dbReference>
<dbReference type="Pfam" id="PF00213">
    <property type="entry name" value="OSCP"/>
    <property type="match status" value="1"/>
</dbReference>
<comment type="caution">
    <text evidence="9">The sequence shown here is derived from an EMBL/GenBank/DDBJ whole genome shotgun (WGS) entry which is preliminary data.</text>
</comment>
<evidence type="ECO:0000256" key="5">
    <source>
        <dbReference type="ARBA" id="ARBA00023136"/>
    </source>
</evidence>
<keyword evidence="7 8" id="KW-0066">ATP synthesis</keyword>
<name>A0A162NCD9_9CLOT</name>
<evidence type="ECO:0000256" key="3">
    <source>
        <dbReference type="ARBA" id="ARBA00022781"/>
    </source>
</evidence>
<keyword evidence="12" id="KW-1185">Reference proteome</keyword>
<comment type="subcellular location">
    <subcellularLocation>
        <location evidence="8">Cell membrane</location>
        <topology evidence="8">Peripheral membrane protein</topology>
    </subcellularLocation>
    <subcellularLocation>
        <location evidence="1">Membrane</location>
    </subcellularLocation>
</comment>
<evidence type="ECO:0000256" key="8">
    <source>
        <dbReference type="HAMAP-Rule" id="MF_01416"/>
    </source>
</evidence>
<evidence type="ECO:0000256" key="1">
    <source>
        <dbReference type="ARBA" id="ARBA00004370"/>
    </source>
</evidence>
<dbReference type="PANTHER" id="PTHR11910">
    <property type="entry name" value="ATP SYNTHASE DELTA CHAIN"/>
    <property type="match status" value="1"/>
</dbReference>
<dbReference type="PATRIC" id="fig|1705578.3.peg.1889"/>
<dbReference type="NCBIfam" id="TIGR01145">
    <property type="entry name" value="ATP_synt_delta"/>
    <property type="match status" value="1"/>
</dbReference>
<dbReference type="PRINTS" id="PR00125">
    <property type="entry name" value="ATPASEDELTA"/>
</dbReference>
<keyword evidence="6 8" id="KW-0139">CF(1)</keyword>
<dbReference type="GO" id="GO:0005886">
    <property type="term" value="C:plasma membrane"/>
    <property type="evidence" value="ECO:0007669"/>
    <property type="project" value="UniProtKB-SubCell"/>
</dbReference>
<evidence type="ECO:0000313" key="11">
    <source>
        <dbReference type="Proteomes" id="UP000077384"/>
    </source>
</evidence>
<dbReference type="RefSeq" id="WP_063601752.1">
    <property type="nucleotide sequence ID" value="NZ_LITQ01000024.1"/>
</dbReference>
<dbReference type="NCBIfam" id="NF004403">
    <property type="entry name" value="PRK05758.2-4"/>
    <property type="match status" value="1"/>
</dbReference>
<proteinExistence type="inferred from homology"/>
<keyword evidence="8" id="KW-1003">Cell membrane</keyword>
<dbReference type="HAMAP" id="MF_01416">
    <property type="entry name" value="ATP_synth_delta_bact"/>
    <property type="match status" value="1"/>
</dbReference>
<reference evidence="10 12" key="2">
    <citation type="journal article" date="2016" name="Front. Microbiol.">
        <title>Industrial Acetogenic Biocatalysts: A Comparative Metabolic and Genomic Analysis.</title>
        <authorList>
            <person name="Bengelsdorf F."/>
            <person name="Poehlein A."/>
            <person name="Sonja S."/>
            <person name="Erz C."/>
            <person name="Hummel T."/>
            <person name="Hoffmeister S."/>
            <person name="Daniel R."/>
            <person name="Durre P."/>
        </authorList>
    </citation>
    <scope>NUCLEOTIDE SEQUENCE [LARGE SCALE GENOMIC DNA]</scope>
    <source>
        <strain evidence="10 12">PTA-10522</strain>
    </source>
</reference>
<dbReference type="PROSITE" id="PS00389">
    <property type="entry name" value="ATPASE_DELTA"/>
    <property type="match status" value="1"/>
</dbReference>